<dbReference type="EMBL" id="FOXS01000011">
    <property type="protein sequence ID" value="SFQ83065.1"/>
    <property type="molecule type" value="Genomic_DNA"/>
</dbReference>
<protein>
    <submittedName>
        <fullName evidence="1">Uncharacterized protein</fullName>
    </submittedName>
</protein>
<dbReference type="RefSeq" id="WP_092678928.1">
    <property type="nucleotide sequence ID" value="NZ_FOXS01000011.1"/>
</dbReference>
<sequence length="90" mass="10145">MCSPDYADSVGIDTVPEGYRLVTRQDAPLLGLRPLEVFAEPGNPQLLTRFTVWYGASARAEWYRRRDAQPPLPAPMSLRTVGRGPWSRDE</sequence>
<organism evidence="1 2">
    <name type="scientific">Hymenobacter arizonensis</name>
    <name type="common">Siccationidurans arizonensis</name>
    <dbReference type="NCBI Taxonomy" id="1227077"/>
    <lineage>
        <taxon>Bacteria</taxon>
        <taxon>Pseudomonadati</taxon>
        <taxon>Bacteroidota</taxon>
        <taxon>Cytophagia</taxon>
        <taxon>Cytophagales</taxon>
        <taxon>Hymenobacteraceae</taxon>
        <taxon>Hymenobacter</taxon>
    </lineage>
</organism>
<dbReference type="AlphaFoldDB" id="A0A1I6BQ69"/>
<proteinExistence type="predicted"/>
<evidence type="ECO:0000313" key="2">
    <source>
        <dbReference type="Proteomes" id="UP000199029"/>
    </source>
</evidence>
<gene>
    <name evidence="1" type="ORF">SAMN04515668_4900</name>
</gene>
<evidence type="ECO:0000313" key="1">
    <source>
        <dbReference type="EMBL" id="SFQ83065.1"/>
    </source>
</evidence>
<keyword evidence="2" id="KW-1185">Reference proteome</keyword>
<dbReference type="Proteomes" id="UP000199029">
    <property type="component" value="Unassembled WGS sequence"/>
</dbReference>
<accession>A0A1I6BQ69</accession>
<name>A0A1I6BQ69_HYMAR</name>
<reference evidence="2" key="1">
    <citation type="submission" date="2016-10" db="EMBL/GenBank/DDBJ databases">
        <authorList>
            <person name="Varghese N."/>
            <person name="Submissions S."/>
        </authorList>
    </citation>
    <scope>NUCLEOTIDE SEQUENCE [LARGE SCALE GENOMIC DNA]</scope>
    <source>
        <strain evidence="2">OR362-8,ATCC BAA-1266,JCM 13504</strain>
    </source>
</reference>